<proteinExistence type="inferred from homology"/>
<dbReference type="FunFam" id="3.30.300.90:FF:000001">
    <property type="entry name" value="Transcriptional regulator BolA"/>
    <property type="match status" value="1"/>
</dbReference>
<dbReference type="Pfam" id="PF01722">
    <property type="entry name" value="BolA"/>
    <property type="match status" value="1"/>
</dbReference>
<dbReference type="PIRSF" id="PIRSF003113">
    <property type="entry name" value="BolA"/>
    <property type="match status" value="1"/>
</dbReference>
<dbReference type="Gene3D" id="3.30.300.90">
    <property type="entry name" value="BolA-like"/>
    <property type="match status" value="1"/>
</dbReference>
<dbReference type="GO" id="GO:1990229">
    <property type="term" value="C:iron-sulfur cluster assembly complex"/>
    <property type="evidence" value="ECO:0007669"/>
    <property type="project" value="UniProtKB-ARBA"/>
</dbReference>
<evidence type="ECO:0000256" key="2">
    <source>
        <dbReference type="RuleBase" id="RU003860"/>
    </source>
</evidence>
<comment type="similarity">
    <text evidence="1 2">Belongs to the BolA/IbaG family.</text>
</comment>
<dbReference type="GO" id="GO:0005739">
    <property type="term" value="C:mitochondrion"/>
    <property type="evidence" value="ECO:0007669"/>
    <property type="project" value="TreeGrafter"/>
</dbReference>
<gene>
    <name evidence="3" type="primary">AlNc14C18G1864</name>
    <name evidence="3" type="ORF">ALNC14_022200</name>
</gene>
<dbReference type="EMBL" id="FR824063">
    <property type="protein sequence ID" value="CCA16077.1"/>
    <property type="molecule type" value="Genomic_DNA"/>
</dbReference>
<organism evidence="3">
    <name type="scientific">Albugo laibachii Nc14</name>
    <dbReference type="NCBI Taxonomy" id="890382"/>
    <lineage>
        <taxon>Eukaryota</taxon>
        <taxon>Sar</taxon>
        <taxon>Stramenopiles</taxon>
        <taxon>Oomycota</taxon>
        <taxon>Peronosporomycetes</taxon>
        <taxon>Albuginales</taxon>
        <taxon>Albuginaceae</taxon>
        <taxon>Albugo</taxon>
    </lineage>
</organism>
<dbReference type="PANTHER" id="PTHR46229">
    <property type="entry name" value="BOLA TRANSCRIPTION REGULATOR"/>
    <property type="match status" value="1"/>
</dbReference>
<dbReference type="InterPro" id="IPR036065">
    <property type="entry name" value="BolA-like_sf"/>
</dbReference>
<accession>F0W4P3</accession>
<evidence type="ECO:0000313" key="3">
    <source>
        <dbReference type="EMBL" id="CCA16077.1"/>
    </source>
</evidence>
<reference evidence="3" key="2">
    <citation type="submission" date="2011-02" db="EMBL/GenBank/DDBJ databases">
        <authorList>
            <person name="MacLean D."/>
        </authorList>
    </citation>
    <scope>NUCLEOTIDE SEQUENCE</scope>
</reference>
<dbReference type="InterPro" id="IPR050961">
    <property type="entry name" value="BolA/IbaG_stress_morph_reg"/>
</dbReference>
<dbReference type="AlphaFoldDB" id="F0W4P3"/>
<name>F0W4P3_9STRA</name>
<dbReference type="HOGENOM" id="CLU_109462_3_0_1"/>
<dbReference type="InterPro" id="IPR002634">
    <property type="entry name" value="BolA"/>
</dbReference>
<sequence length="110" mass="12353">MSEGPVAKQIRAKLEAALNPQHLDVINESYMHNVPKGTESHFKVIVVAEVFEGKSLLQRHRMLNEALKEELVELVHALSIESKTPRQWEQNCNVRPSPNCLGGMAKEVAK</sequence>
<dbReference type="SUPFAM" id="SSF82657">
    <property type="entry name" value="BolA-like"/>
    <property type="match status" value="1"/>
</dbReference>
<reference evidence="3" key="1">
    <citation type="journal article" date="2011" name="PLoS Biol.">
        <title>Gene gain and loss during evolution of obligate parasitism in the white rust pathogen of Arabidopsis thaliana.</title>
        <authorList>
            <person name="Kemen E."/>
            <person name="Gardiner A."/>
            <person name="Schultz-Larsen T."/>
            <person name="Kemen A.C."/>
            <person name="Balmuth A.L."/>
            <person name="Robert-Seilaniantz A."/>
            <person name="Bailey K."/>
            <person name="Holub E."/>
            <person name="Studholme D.J."/>
            <person name="Maclean D."/>
            <person name="Jones J.D."/>
        </authorList>
    </citation>
    <scope>NUCLEOTIDE SEQUENCE</scope>
</reference>
<protein>
    <submittedName>
        <fullName evidence="3">BolAlike protein putative</fullName>
    </submittedName>
</protein>
<evidence type="ECO:0000256" key="1">
    <source>
        <dbReference type="ARBA" id="ARBA00005578"/>
    </source>
</evidence>
<dbReference type="PANTHER" id="PTHR46229:SF2">
    <property type="entry name" value="BOLA-LIKE PROTEIN 1"/>
    <property type="match status" value="1"/>
</dbReference>